<dbReference type="EMBL" id="GBXM01019476">
    <property type="protein sequence ID" value="JAH89101.1"/>
    <property type="molecule type" value="Transcribed_RNA"/>
</dbReference>
<evidence type="ECO:0000313" key="2">
    <source>
        <dbReference type="EMBL" id="JAH89101.1"/>
    </source>
</evidence>
<proteinExistence type="predicted"/>
<protein>
    <submittedName>
        <fullName evidence="2">Uncharacterized protein</fullName>
    </submittedName>
</protein>
<feature type="region of interest" description="Disordered" evidence="1">
    <location>
        <begin position="38"/>
        <end position="114"/>
    </location>
</feature>
<dbReference type="AlphaFoldDB" id="A0A0E9WFM5"/>
<reference evidence="2" key="2">
    <citation type="journal article" date="2015" name="Fish Shellfish Immunol.">
        <title>Early steps in the European eel (Anguilla anguilla)-Vibrio vulnificus interaction in the gills: Role of the RtxA13 toxin.</title>
        <authorList>
            <person name="Callol A."/>
            <person name="Pajuelo D."/>
            <person name="Ebbesson L."/>
            <person name="Teles M."/>
            <person name="MacKenzie S."/>
            <person name="Amaro C."/>
        </authorList>
    </citation>
    <scope>NUCLEOTIDE SEQUENCE</scope>
</reference>
<name>A0A0E9WFM5_ANGAN</name>
<reference evidence="2" key="1">
    <citation type="submission" date="2014-11" db="EMBL/GenBank/DDBJ databases">
        <authorList>
            <person name="Amaro Gonzalez C."/>
        </authorList>
    </citation>
    <scope>NUCLEOTIDE SEQUENCE</scope>
</reference>
<feature type="compositionally biased region" description="Basic and acidic residues" evidence="1">
    <location>
        <begin position="55"/>
        <end position="64"/>
    </location>
</feature>
<organism evidence="2">
    <name type="scientific">Anguilla anguilla</name>
    <name type="common">European freshwater eel</name>
    <name type="synonym">Muraena anguilla</name>
    <dbReference type="NCBI Taxonomy" id="7936"/>
    <lineage>
        <taxon>Eukaryota</taxon>
        <taxon>Metazoa</taxon>
        <taxon>Chordata</taxon>
        <taxon>Craniata</taxon>
        <taxon>Vertebrata</taxon>
        <taxon>Euteleostomi</taxon>
        <taxon>Actinopterygii</taxon>
        <taxon>Neopterygii</taxon>
        <taxon>Teleostei</taxon>
        <taxon>Anguilliformes</taxon>
        <taxon>Anguillidae</taxon>
        <taxon>Anguilla</taxon>
    </lineage>
</organism>
<evidence type="ECO:0000256" key="1">
    <source>
        <dbReference type="SAM" id="MobiDB-lite"/>
    </source>
</evidence>
<sequence>MITRMTSMTRSVRSPQTASLTEAMISAVCVTLPSAFQTSRKTGGTRCPYPTPRTSSEKRNDIGTHRPPPPRKAMIKRRTKSKRRRPLTSEISQRRLKRHTDVERACPLKRNPCL</sequence>
<feature type="compositionally biased region" description="Basic residues" evidence="1">
    <location>
        <begin position="73"/>
        <end position="86"/>
    </location>
</feature>
<accession>A0A0E9WFM5</accession>